<sequence>MSRPVRSRQLPLLTQFRLSFALSSSSLGFSHASGPLAICTSPSQVIGLVAAALSHIIAFAASFTTSNAAHDPSHLTLLTRTILVIDSAAFSFVRIYSYLLPSSSLSTSPPAAPWTAAWSILLPLPPPLVHLPMPAPRCSHLLSVSFSLVVICTYI</sequence>
<accession>A0A5C3PRJ4</accession>
<dbReference type="InParanoid" id="A0A5C3PRJ4"/>
<proteinExistence type="predicted"/>
<organism evidence="1 2">
    <name type="scientific">Polyporus arcularius HHB13444</name>
    <dbReference type="NCBI Taxonomy" id="1314778"/>
    <lineage>
        <taxon>Eukaryota</taxon>
        <taxon>Fungi</taxon>
        <taxon>Dikarya</taxon>
        <taxon>Basidiomycota</taxon>
        <taxon>Agaricomycotina</taxon>
        <taxon>Agaricomycetes</taxon>
        <taxon>Polyporales</taxon>
        <taxon>Polyporaceae</taxon>
        <taxon>Polyporus</taxon>
    </lineage>
</organism>
<protein>
    <submittedName>
        <fullName evidence="1">Uncharacterized protein</fullName>
    </submittedName>
</protein>
<evidence type="ECO:0000313" key="1">
    <source>
        <dbReference type="EMBL" id="TFK88743.1"/>
    </source>
</evidence>
<dbReference type="Proteomes" id="UP000308197">
    <property type="component" value="Unassembled WGS sequence"/>
</dbReference>
<gene>
    <name evidence="1" type="ORF">K466DRAFT_58357</name>
</gene>
<reference evidence="1 2" key="1">
    <citation type="journal article" date="2019" name="Nat. Ecol. Evol.">
        <title>Megaphylogeny resolves global patterns of mushroom evolution.</title>
        <authorList>
            <person name="Varga T."/>
            <person name="Krizsan K."/>
            <person name="Foldi C."/>
            <person name="Dima B."/>
            <person name="Sanchez-Garcia M."/>
            <person name="Sanchez-Ramirez S."/>
            <person name="Szollosi G.J."/>
            <person name="Szarkandi J.G."/>
            <person name="Papp V."/>
            <person name="Albert L."/>
            <person name="Andreopoulos W."/>
            <person name="Angelini C."/>
            <person name="Antonin V."/>
            <person name="Barry K.W."/>
            <person name="Bougher N.L."/>
            <person name="Buchanan P."/>
            <person name="Buyck B."/>
            <person name="Bense V."/>
            <person name="Catcheside P."/>
            <person name="Chovatia M."/>
            <person name="Cooper J."/>
            <person name="Damon W."/>
            <person name="Desjardin D."/>
            <person name="Finy P."/>
            <person name="Geml J."/>
            <person name="Haridas S."/>
            <person name="Hughes K."/>
            <person name="Justo A."/>
            <person name="Karasinski D."/>
            <person name="Kautmanova I."/>
            <person name="Kiss B."/>
            <person name="Kocsube S."/>
            <person name="Kotiranta H."/>
            <person name="LaButti K.M."/>
            <person name="Lechner B.E."/>
            <person name="Liimatainen K."/>
            <person name="Lipzen A."/>
            <person name="Lukacs Z."/>
            <person name="Mihaltcheva S."/>
            <person name="Morgado L.N."/>
            <person name="Niskanen T."/>
            <person name="Noordeloos M.E."/>
            <person name="Ohm R.A."/>
            <person name="Ortiz-Santana B."/>
            <person name="Ovrebo C."/>
            <person name="Racz N."/>
            <person name="Riley R."/>
            <person name="Savchenko A."/>
            <person name="Shiryaev A."/>
            <person name="Soop K."/>
            <person name="Spirin V."/>
            <person name="Szebenyi C."/>
            <person name="Tomsovsky M."/>
            <person name="Tulloss R.E."/>
            <person name="Uehling J."/>
            <person name="Grigoriev I.V."/>
            <person name="Vagvolgyi C."/>
            <person name="Papp T."/>
            <person name="Martin F.M."/>
            <person name="Miettinen O."/>
            <person name="Hibbett D.S."/>
            <person name="Nagy L.G."/>
        </authorList>
    </citation>
    <scope>NUCLEOTIDE SEQUENCE [LARGE SCALE GENOMIC DNA]</scope>
    <source>
        <strain evidence="1 2">HHB13444</strain>
    </source>
</reference>
<dbReference type="AlphaFoldDB" id="A0A5C3PRJ4"/>
<dbReference type="EMBL" id="ML211101">
    <property type="protein sequence ID" value="TFK88743.1"/>
    <property type="molecule type" value="Genomic_DNA"/>
</dbReference>
<evidence type="ECO:0000313" key="2">
    <source>
        <dbReference type="Proteomes" id="UP000308197"/>
    </source>
</evidence>
<keyword evidence="2" id="KW-1185">Reference proteome</keyword>
<name>A0A5C3PRJ4_9APHY</name>